<evidence type="ECO:0000313" key="2">
    <source>
        <dbReference type="EMBL" id="OGC18806.1"/>
    </source>
</evidence>
<proteinExistence type="predicted"/>
<feature type="transmembrane region" description="Helical" evidence="1">
    <location>
        <begin position="395"/>
        <end position="418"/>
    </location>
</feature>
<accession>A0A1F4SEF9</accession>
<evidence type="ECO:0000256" key="1">
    <source>
        <dbReference type="SAM" id="Phobius"/>
    </source>
</evidence>
<feature type="transmembrane region" description="Helical" evidence="1">
    <location>
        <begin position="20"/>
        <end position="40"/>
    </location>
</feature>
<keyword evidence="1" id="KW-1133">Transmembrane helix</keyword>
<dbReference type="STRING" id="1802579.A2310_08230"/>
<name>A0A1F4SEF9_UNCSA</name>
<sequence length="602" mass="70601">MLPFFVPLKTPIDSLSYLFGFNNKIAVAGAIFSVFLFVLVNKIQKTREYSTNKDNKEPIFVKSGATIFRRQALTLWIFIILYVFLTIFCFFVFDNPNFHGEEEQFIKRIDLIGMGKIVYRDFWFPFGTALIYSPFFLQKAFHVFGVTSRMSYYILYALLNAFNLYILYYLTNRLNIDQKHRSFIFFAMAFLQINFSVAVQYTFTRILPAYFFLFLTHDYYFENYNTKSILKNLGLFFCPFFFLFIEFLLFMEIGMAFFLTVMIYLLTFAFLNKSRKVFLIFCSYLFCVLLFLLFLPSGFFQDMKDYLGGGNNFPIFPSPPVLIYVLSLFYCVPFLFQFNSAKNKNTLLINLSYAFLCVFLLPGAFGRSDTGHIFYYGAGIFLATAAIFSRRSHKLFKVCIWIFIFVYACALFASSFAVSAGKISASLYSKVGKHFFSEKEITKYSSIFGLDKNKVFRVINFEKTSGAIDYHRLDKYLPLAAPLAIDHQLYSYIKNSGKFIPEYFLYLINVDNEKELERKISDLTPGNYMIIGKEEIDNSVRQSEFLSIDKNLSMLFFFPVKNRPKNPPLEIGKKFIKYVKLKYNKIEEFGQYYILERKQTKR</sequence>
<feature type="transmembrane region" description="Helical" evidence="1">
    <location>
        <begin position="153"/>
        <end position="171"/>
    </location>
</feature>
<gene>
    <name evidence="2" type="ORF">A2310_08230</name>
</gene>
<organism evidence="2 3">
    <name type="scientific">candidate division WOR-1 bacterium RIFOXYB2_FULL_37_13</name>
    <dbReference type="NCBI Taxonomy" id="1802579"/>
    <lineage>
        <taxon>Bacteria</taxon>
        <taxon>Bacillati</taxon>
        <taxon>Saganbacteria</taxon>
    </lineage>
</organism>
<protein>
    <recommendedName>
        <fullName evidence="4">Glycosyltransferase RgtA/B/C/D-like domain-containing protein</fullName>
    </recommendedName>
</protein>
<dbReference type="Proteomes" id="UP000178417">
    <property type="component" value="Unassembled WGS sequence"/>
</dbReference>
<feature type="transmembrane region" description="Helical" evidence="1">
    <location>
        <begin position="72"/>
        <end position="93"/>
    </location>
</feature>
<dbReference type="EMBL" id="MEUB01000065">
    <property type="protein sequence ID" value="OGC18806.1"/>
    <property type="molecule type" value="Genomic_DNA"/>
</dbReference>
<evidence type="ECO:0000313" key="3">
    <source>
        <dbReference type="Proteomes" id="UP000178417"/>
    </source>
</evidence>
<dbReference type="AlphaFoldDB" id="A0A1F4SEF9"/>
<feature type="transmembrane region" description="Helical" evidence="1">
    <location>
        <begin position="371"/>
        <end position="388"/>
    </location>
</feature>
<keyword evidence="1" id="KW-0472">Membrane</keyword>
<feature type="transmembrane region" description="Helical" evidence="1">
    <location>
        <begin position="240"/>
        <end position="265"/>
    </location>
</feature>
<comment type="caution">
    <text evidence="2">The sequence shown here is derived from an EMBL/GenBank/DDBJ whole genome shotgun (WGS) entry which is preliminary data.</text>
</comment>
<keyword evidence="1" id="KW-0812">Transmembrane</keyword>
<feature type="transmembrane region" description="Helical" evidence="1">
    <location>
        <begin position="277"/>
        <end position="295"/>
    </location>
</feature>
<evidence type="ECO:0008006" key="4">
    <source>
        <dbReference type="Google" id="ProtNLM"/>
    </source>
</evidence>
<feature type="transmembrane region" description="Helical" evidence="1">
    <location>
        <begin position="347"/>
        <end position="365"/>
    </location>
</feature>
<reference evidence="2 3" key="1">
    <citation type="journal article" date="2016" name="Nat. Commun.">
        <title>Thousands of microbial genomes shed light on interconnected biogeochemical processes in an aquifer system.</title>
        <authorList>
            <person name="Anantharaman K."/>
            <person name="Brown C.T."/>
            <person name="Hug L.A."/>
            <person name="Sharon I."/>
            <person name="Castelle C.J."/>
            <person name="Probst A.J."/>
            <person name="Thomas B.C."/>
            <person name="Singh A."/>
            <person name="Wilkins M.J."/>
            <person name="Karaoz U."/>
            <person name="Brodie E.L."/>
            <person name="Williams K.H."/>
            <person name="Hubbard S.S."/>
            <person name="Banfield J.F."/>
        </authorList>
    </citation>
    <scope>NUCLEOTIDE SEQUENCE [LARGE SCALE GENOMIC DNA]</scope>
</reference>
<feature type="transmembrane region" description="Helical" evidence="1">
    <location>
        <begin position="315"/>
        <end position="335"/>
    </location>
</feature>